<evidence type="ECO:0000313" key="2">
    <source>
        <dbReference type="Proteomes" id="UP000053424"/>
    </source>
</evidence>
<dbReference type="AlphaFoldDB" id="A0A0C2Y118"/>
<reference evidence="2" key="2">
    <citation type="submission" date="2015-01" db="EMBL/GenBank/DDBJ databases">
        <title>Evolutionary Origins and Diversification of the Mycorrhizal Mutualists.</title>
        <authorList>
            <consortium name="DOE Joint Genome Institute"/>
            <consortium name="Mycorrhizal Genomics Consortium"/>
            <person name="Kohler A."/>
            <person name="Kuo A."/>
            <person name="Nagy L.G."/>
            <person name="Floudas D."/>
            <person name="Copeland A."/>
            <person name="Barry K.W."/>
            <person name="Cichocki N."/>
            <person name="Veneault-Fourrey C."/>
            <person name="LaButti K."/>
            <person name="Lindquist E.A."/>
            <person name="Lipzen A."/>
            <person name="Lundell T."/>
            <person name="Morin E."/>
            <person name="Murat C."/>
            <person name="Riley R."/>
            <person name="Ohm R."/>
            <person name="Sun H."/>
            <person name="Tunlid A."/>
            <person name="Henrissat B."/>
            <person name="Grigoriev I.V."/>
            <person name="Hibbett D.S."/>
            <person name="Martin F."/>
        </authorList>
    </citation>
    <scope>NUCLEOTIDE SEQUENCE [LARGE SCALE GENOMIC DNA]</scope>
    <source>
        <strain evidence="2">h7</strain>
    </source>
</reference>
<dbReference type="GO" id="GO:0016788">
    <property type="term" value="F:hydrolase activity, acting on ester bonds"/>
    <property type="evidence" value="ECO:0007669"/>
    <property type="project" value="InterPro"/>
</dbReference>
<gene>
    <name evidence="1" type="ORF">M413DRAFT_443472</name>
</gene>
<dbReference type="Gene3D" id="3.40.50.1110">
    <property type="entry name" value="SGNH hydrolase"/>
    <property type="match status" value="1"/>
</dbReference>
<keyword evidence="2" id="KW-1185">Reference proteome</keyword>
<reference evidence="1 2" key="1">
    <citation type="submission" date="2014-04" db="EMBL/GenBank/DDBJ databases">
        <authorList>
            <consortium name="DOE Joint Genome Institute"/>
            <person name="Kuo A."/>
            <person name="Gay G."/>
            <person name="Dore J."/>
            <person name="Kohler A."/>
            <person name="Nagy L.G."/>
            <person name="Floudas D."/>
            <person name="Copeland A."/>
            <person name="Barry K.W."/>
            <person name="Cichocki N."/>
            <person name="Veneault-Fourrey C."/>
            <person name="LaButti K."/>
            <person name="Lindquist E.A."/>
            <person name="Lipzen A."/>
            <person name="Lundell T."/>
            <person name="Morin E."/>
            <person name="Murat C."/>
            <person name="Sun H."/>
            <person name="Tunlid A."/>
            <person name="Henrissat B."/>
            <person name="Grigoriev I.V."/>
            <person name="Hibbett D.S."/>
            <person name="Martin F."/>
            <person name="Nordberg H.P."/>
            <person name="Cantor M.N."/>
            <person name="Hua S.X."/>
        </authorList>
    </citation>
    <scope>NUCLEOTIDE SEQUENCE [LARGE SCALE GENOMIC DNA]</scope>
    <source>
        <strain evidence="2">h7</strain>
    </source>
</reference>
<name>A0A0C2Y118_HEBCY</name>
<dbReference type="InterPro" id="IPR036514">
    <property type="entry name" value="SGNH_hydro_sf"/>
</dbReference>
<accession>A0A0C2Y118</accession>
<proteinExistence type="predicted"/>
<evidence type="ECO:0000313" key="1">
    <source>
        <dbReference type="EMBL" id="KIM43543.1"/>
    </source>
</evidence>
<dbReference type="SUPFAM" id="SSF52266">
    <property type="entry name" value="SGNH hydrolase"/>
    <property type="match status" value="1"/>
</dbReference>
<sequence length="291" mass="33231">MSTIYQVGSHWRGFSALRRFVIFGDSYSSVGFIDYTSLPSASQPLGVSFPGRTYNEKGLPNWVGHVITKYAPEPRFNPYLKEMEQDVRYLESPLLVYDYAEGGSTMEDVKEQIQDLFLPNIGKTEGNWDDVSLINGTLFITWAGINDCAYGIDPDDAITGLLVELEKLIDISARNFLFVDVPPLHRIPAWPDNRERSPSEGQRYFDWNAALRRGIQTFSRDHKDITALLFSSFETFERIFDHPEEHEIWPEEKKKRVGQIWMDGLHPTSAIHDIIASRMADFLSGVTPCET</sequence>
<dbReference type="OrthoDB" id="1600564at2759"/>
<dbReference type="Pfam" id="PF00657">
    <property type="entry name" value="Lipase_GDSL"/>
    <property type="match status" value="1"/>
</dbReference>
<dbReference type="InterPro" id="IPR001087">
    <property type="entry name" value="GDSL"/>
</dbReference>
<protein>
    <submittedName>
        <fullName evidence="1">Carbohydrate esterase family 16 protein</fullName>
    </submittedName>
</protein>
<dbReference type="HOGENOM" id="CLU_015101_4_1_1"/>
<dbReference type="EMBL" id="KN831775">
    <property type="protein sequence ID" value="KIM43543.1"/>
    <property type="molecule type" value="Genomic_DNA"/>
</dbReference>
<organism evidence="1 2">
    <name type="scientific">Hebeloma cylindrosporum</name>
    <dbReference type="NCBI Taxonomy" id="76867"/>
    <lineage>
        <taxon>Eukaryota</taxon>
        <taxon>Fungi</taxon>
        <taxon>Dikarya</taxon>
        <taxon>Basidiomycota</taxon>
        <taxon>Agaricomycotina</taxon>
        <taxon>Agaricomycetes</taxon>
        <taxon>Agaricomycetidae</taxon>
        <taxon>Agaricales</taxon>
        <taxon>Agaricineae</taxon>
        <taxon>Hymenogastraceae</taxon>
        <taxon>Hebeloma</taxon>
    </lineage>
</organism>
<dbReference type="Proteomes" id="UP000053424">
    <property type="component" value="Unassembled WGS sequence"/>
</dbReference>
<dbReference type="STRING" id="686832.A0A0C2Y118"/>